<feature type="signal peptide" evidence="1">
    <location>
        <begin position="1"/>
        <end position="26"/>
    </location>
</feature>
<reference evidence="2" key="1">
    <citation type="submission" date="2020-01" db="EMBL/GenBank/DDBJ databases">
        <title>Insect and environment-associated Actinomycetes.</title>
        <authorList>
            <person name="Currrie C."/>
            <person name="Chevrette M."/>
            <person name="Carlson C."/>
            <person name="Stubbendieck R."/>
            <person name="Wendt-Pienkowski E."/>
        </authorList>
    </citation>
    <scope>NUCLEOTIDE SEQUENCE</scope>
    <source>
        <strain evidence="2">SID14436</strain>
    </source>
</reference>
<organism evidence="2">
    <name type="scientific">Streptomyces sp. SID14436</name>
    <dbReference type="NCBI Taxonomy" id="2706070"/>
    <lineage>
        <taxon>Bacteria</taxon>
        <taxon>Bacillati</taxon>
        <taxon>Actinomycetota</taxon>
        <taxon>Actinomycetes</taxon>
        <taxon>Kitasatosporales</taxon>
        <taxon>Streptomycetaceae</taxon>
        <taxon>Streptomyces</taxon>
    </lineage>
</organism>
<evidence type="ECO:0000313" key="2">
    <source>
        <dbReference type="EMBL" id="NEA87922.1"/>
    </source>
</evidence>
<dbReference type="AlphaFoldDB" id="A0A6G3QX54"/>
<sequence length="193" mass="21068">MKKRATVTAAAVVVTLVALCALVAKGCEAVAGGPVGTSEDLRAHVRATTEAGNAVYRTLSPAPAGDPSPVKEGSSSCVDDFGFDDGDVTRSQPIYTWKLNFADGDDYRAAMKALEASWRADGRTVEKVERGIMTTFDDGIQVTFHRGWYSNEPELRAEGRCMRYRNAYGDGSYQYLYDENGDGTVDEYEQPER</sequence>
<comment type="caution">
    <text evidence="2">The sequence shown here is derived from an EMBL/GenBank/DDBJ whole genome shotgun (WGS) entry which is preliminary data.</text>
</comment>
<proteinExistence type="predicted"/>
<dbReference type="EMBL" id="JAAGMD010000531">
    <property type="protein sequence ID" value="NEA87922.1"/>
    <property type="molecule type" value="Genomic_DNA"/>
</dbReference>
<evidence type="ECO:0000256" key="1">
    <source>
        <dbReference type="SAM" id="SignalP"/>
    </source>
</evidence>
<dbReference type="RefSeq" id="WP_164334425.1">
    <property type="nucleotide sequence ID" value="NZ_JAAGMD010000531.1"/>
</dbReference>
<name>A0A6G3QX54_9ACTN</name>
<gene>
    <name evidence="2" type="ORF">G3I53_18240</name>
</gene>
<keyword evidence="1" id="KW-0732">Signal</keyword>
<accession>A0A6G3QX54</accession>
<protein>
    <recommendedName>
        <fullName evidence="3">Lipoprotein</fullName>
    </recommendedName>
</protein>
<feature type="chain" id="PRO_5039304910" description="Lipoprotein" evidence="1">
    <location>
        <begin position="27"/>
        <end position="193"/>
    </location>
</feature>
<evidence type="ECO:0008006" key="3">
    <source>
        <dbReference type="Google" id="ProtNLM"/>
    </source>
</evidence>